<dbReference type="WBParaSite" id="SSTP_0000625300.1">
    <property type="protein sequence ID" value="SSTP_0000625300.1"/>
    <property type="gene ID" value="SSTP_0000625300"/>
</dbReference>
<feature type="domain" description="Calponin-homology (CH)" evidence="4">
    <location>
        <begin position="197"/>
        <end position="302"/>
    </location>
</feature>
<reference evidence="6" key="1">
    <citation type="submission" date="2015-08" db="UniProtKB">
        <authorList>
            <consortium name="WormBaseParasite"/>
        </authorList>
    </citation>
    <scope>IDENTIFICATION</scope>
</reference>
<keyword evidence="3" id="KW-0472">Membrane</keyword>
<dbReference type="AlphaFoldDB" id="A0A0K0E9S1"/>
<name>A0A0K0E9S1_STRER</name>
<evidence type="ECO:0000259" key="4">
    <source>
        <dbReference type="PROSITE" id="PS50021"/>
    </source>
</evidence>
<dbReference type="WBParaSite" id="TCONS_00001751.p1">
    <property type="protein sequence ID" value="TCONS_00001751.p1"/>
    <property type="gene ID" value="XLOC_001646"/>
</dbReference>
<evidence type="ECO:0000313" key="7">
    <source>
        <dbReference type="WBParaSite" id="TCONS_00001751.p1"/>
    </source>
</evidence>
<keyword evidence="5" id="KW-1185">Reference proteome</keyword>
<dbReference type="Proteomes" id="UP000035681">
    <property type="component" value="Unplaced"/>
</dbReference>
<proteinExistence type="predicted"/>
<dbReference type="Pfam" id="PF00307">
    <property type="entry name" value="CH"/>
    <property type="match status" value="2"/>
</dbReference>
<evidence type="ECO:0000256" key="1">
    <source>
        <dbReference type="ARBA" id="ARBA00022737"/>
    </source>
</evidence>
<feature type="domain" description="Calponin-homology (CH)" evidence="4">
    <location>
        <begin position="25"/>
        <end position="133"/>
    </location>
</feature>
<keyword evidence="3" id="KW-0812">Transmembrane</keyword>
<dbReference type="InterPro" id="IPR036872">
    <property type="entry name" value="CH_dom_sf"/>
</dbReference>
<evidence type="ECO:0000313" key="6">
    <source>
        <dbReference type="WBParaSite" id="SSTP_0000625300.1"/>
    </source>
</evidence>
<dbReference type="PANTHER" id="PTHR11915">
    <property type="entry name" value="SPECTRIN/FILAMIN RELATED CYTOSKELETAL PROTEIN"/>
    <property type="match status" value="1"/>
</dbReference>
<dbReference type="PROSITE" id="PS00019">
    <property type="entry name" value="ACTININ_1"/>
    <property type="match status" value="1"/>
</dbReference>
<evidence type="ECO:0000256" key="2">
    <source>
        <dbReference type="ARBA" id="ARBA00023203"/>
    </source>
</evidence>
<dbReference type="SMART" id="SM00033">
    <property type="entry name" value="CH"/>
    <property type="match status" value="2"/>
</dbReference>
<dbReference type="Gene3D" id="1.10.418.10">
    <property type="entry name" value="Calponin-like domain"/>
    <property type="match status" value="2"/>
</dbReference>
<dbReference type="InterPro" id="IPR001715">
    <property type="entry name" value="CH_dom"/>
</dbReference>
<dbReference type="PROSITE" id="PS00020">
    <property type="entry name" value="ACTININ_2"/>
    <property type="match status" value="1"/>
</dbReference>
<organism evidence="6">
    <name type="scientific">Strongyloides stercoralis</name>
    <name type="common">Threadworm</name>
    <dbReference type="NCBI Taxonomy" id="6248"/>
    <lineage>
        <taxon>Eukaryota</taxon>
        <taxon>Metazoa</taxon>
        <taxon>Ecdysozoa</taxon>
        <taxon>Nematoda</taxon>
        <taxon>Chromadorea</taxon>
        <taxon>Rhabditida</taxon>
        <taxon>Tylenchina</taxon>
        <taxon>Panagrolaimomorpha</taxon>
        <taxon>Strongyloidoidea</taxon>
        <taxon>Strongyloididae</taxon>
        <taxon>Strongyloides</taxon>
    </lineage>
</organism>
<sequence>MDFLKSLKNSEKHLKKTNVHDERISKQKKTYTKWVNNVLQDCESRHRVEELYNDLRSGIILSDIVYAFTGVKFKTTTPSSLDDKVVMSSNLSLVLEAMRNDGVDLVNNNVGDIIDGKPKIILGLVWQMILHYDIRRSIQHHQNLSFSDTDQSFSSYDNGSIKSNKSSPTSKIKSVIMSPINSLKKRKGKKKKTIERSQCNKIILSWLEKEICVPYGIKISNFSNDWKDGVAFMALIHKFCPSLVDMDTVKVSPPHVNISEAFKYASEFLNIKSILEVEDILCDSPEDSAITLYVSQFMGIDVLRVQGENKNDIKTDGEVQSVEKISLSNDSINGHEDSAVVVEKVVVREEDIEEEVTKRQFLLASGPLSTVSEESCEDVSMDNSYNGNTCKHMKDVVYGDSDVYPVEYVRGQDDVSTLSSMTNDSVFERNSFSKDAKSNKEEDLLTENNNLTSLDDCIESYDRGLENIFSSIFGDGTSQDDGNTNNFGDVESATSYVKQFTSSVGLGMVVCEDSSNISSSSSQSSDDDEDVIECCLDDMSPDRNKSFFDDSRESGSTSETVIQSTTSVNLDVVETVEHLIATVSLLLANKSTSGVVDKSTILIDNSNVNTNTLEIIENKEHFVEEDLENDRNIIVVDKLADVIKIEEQLNNNSMEDKNNDGIEDGLDKCQSIIEEDNNNFRLVPWLVKTMTEPIEKLYEIMNESTSREDVEDIDPPLRATGLQDCVAEQSMDIASEKPVGDATLDLNTSYSTVNRSSTVSDNVDSVEGLKGKNDLTVGSFLDEVDQVKELVENIASSVPLVPENYTDNYKLNNSINEEIVSLDFPEKTIEEQINDLTETVKTLYDVYTERLHEIEGNSDLDTNDDGISSNGIESFTDTESPDDEFEDLPPLTSEHIIEVCPEVGGDSITNDLLYKDTTVRRRCITTNDVDSENNLEGSITKEDNVITVSEIEEVQGTRYSYFYPKFLIFILILAFIAFIIYDCFTCSSICDSTSFTLCCGSFQMTLQKVRGGVPF</sequence>
<dbReference type="PROSITE" id="PS50021">
    <property type="entry name" value="CH"/>
    <property type="match status" value="2"/>
</dbReference>
<dbReference type="SUPFAM" id="SSF47576">
    <property type="entry name" value="Calponin-homology domain, CH-domain"/>
    <property type="match status" value="1"/>
</dbReference>
<dbReference type="GO" id="GO:0003779">
    <property type="term" value="F:actin binding"/>
    <property type="evidence" value="ECO:0007669"/>
    <property type="project" value="UniProtKB-KW"/>
</dbReference>
<keyword evidence="3" id="KW-1133">Transmembrane helix</keyword>
<keyword evidence="1" id="KW-0677">Repeat</keyword>
<keyword evidence="2" id="KW-0009">Actin-binding</keyword>
<evidence type="ECO:0000313" key="5">
    <source>
        <dbReference type="Proteomes" id="UP000035681"/>
    </source>
</evidence>
<evidence type="ECO:0000256" key="3">
    <source>
        <dbReference type="SAM" id="Phobius"/>
    </source>
</evidence>
<dbReference type="InterPro" id="IPR001589">
    <property type="entry name" value="Actinin_actin-bd_CS"/>
</dbReference>
<protein>
    <submittedName>
        <fullName evidence="6 7">Calponin-homology (CH) domain-containing protein</fullName>
    </submittedName>
</protein>
<accession>A0A0K0E9S1</accession>
<feature type="transmembrane region" description="Helical" evidence="3">
    <location>
        <begin position="961"/>
        <end position="981"/>
    </location>
</feature>
<dbReference type="STRING" id="6248.A0A0K0E9S1"/>